<organism evidence="3 4">
    <name type="scientific">Candidatus Avimonoglobus intestinipullorum</name>
    <dbReference type="NCBI Taxonomy" id="2840699"/>
    <lineage>
        <taxon>Bacteria</taxon>
        <taxon>Bacillati</taxon>
        <taxon>Bacillota</taxon>
        <taxon>Clostridia</taxon>
        <taxon>Eubacteriales</taxon>
        <taxon>Candidatus Avimonoglobus</taxon>
    </lineage>
</organism>
<reference evidence="3" key="2">
    <citation type="journal article" date="2021" name="PeerJ">
        <title>Extensive microbial diversity within the chicken gut microbiome revealed by metagenomics and culture.</title>
        <authorList>
            <person name="Gilroy R."/>
            <person name="Ravi A."/>
            <person name="Getino M."/>
            <person name="Pursley I."/>
            <person name="Horton D.L."/>
            <person name="Alikhan N.F."/>
            <person name="Baker D."/>
            <person name="Gharbi K."/>
            <person name="Hall N."/>
            <person name="Watson M."/>
            <person name="Adriaenssens E.M."/>
            <person name="Foster-Nyarko E."/>
            <person name="Jarju S."/>
            <person name="Secka A."/>
            <person name="Antonio M."/>
            <person name="Oren A."/>
            <person name="Chaudhuri R.R."/>
            <person name="La Ragione R."/>
            <person name="Hildebrand F."/>
            <person name="Pallen M.J."/>
        </authorList>
    </citation>
    <scope>NUCLEOTIDE SEQUENCE</scope>
    <source>
        <strain evidence="3">ChiSjej4B22-9803</strain>
    </source>
</reference>
<feature type="chain" id="PRO_5038580184" evidence="1">
    <location>
        <begin position="26"/>
        <end position="136"/>
    </location>
</feature>
<dbReference type="InterPro" id="IPR032257">
    <property type="entry name" value="DUF4830"/>
</dbReference>
<protein>
    <submittedName>
        <fullName evidence="3">DUF4830 domain-containing protein</fullName>
    </submittedName>
</protein>
<feature type="signal peptide" evidence="1">
    <location>
        <begin position="1"/>
        <end position="25"/>
    </location>
</feature>
<dbReference type="EMBL" id="DVND01000179">
    <property type="protein sequence ID" value="HIU49098.1"/>
    <property type="molecule type" value="Genomic_DNA"/>
</dbReference>
<evidence type="ECO:0000313" key="3">
    <source>
        <dbReference type="EMBL" id="HIU49098.1"/>
    </source>
</evidence>
<sequence length="136" mass="15571">MKKMIIYVLTVVLILVISAVCIVFAQDNDAVNIEFLKEYGWEVEPECIEREKVEIPKEFDDVYNNYNQIQKRAGLDLSRYKGKKAVRYTYIVTNYPEDVGEPVRANLLCVNGEPVAGDIMTVSINGFMHSLNYPTK</sequence>
<feature type="domain" description="DUF4830" evidence="2">
    <location>
        <begin position="35"/>
        <end position="117"/>
    </location>
</feature>
<reference evidence="3" key="1">
    <citation type="submission" date="2020-10" db="EMBL/GenBank/DDBJ databases">
        <authorList>
            <person name="Gilroy R."/>
        </authorList>
    </citation>
    <scope>NUCLEOTIDE SEQUENCE</scope>
    <source>
        <strain evidence="3">ChiSjej4B22-9803</strain>
    </source>
</reference>
<keyword evidence="1" id="KW-0732">Signal</keyword>
<accession>A0A9D1LVZ8</accession>
<proteinExistence type="predicted"/>
<dbReference type="Proteomes" id="UP000824111">
    <property type="component" value="Unassembled WGS sequence"/>
</dbReference>
<name>A0A9D1LVZ8_9FIRM</name>
<evidence type="ECO:0000259" key="2">
    <source>
        <dbReference type="Pfam" id="PF16112"/>
    </source>
</evidence>
<evidence type="ECO:0000313" key="4">
    <source>
        <dbReference type="Proteomes" id="UP000824111"/>
    </source>
</evidence>
<evidence type="ECO:0000256" key="1">
    <source>
        <dbReference type="SAM" id="SignalP"/>
    </source>
</evidence>
<dbReference type="AlphaFoldDB" id="A0A9D1LVZ8"/>
<gene>
    <name evidence="3" type="ORF">IAB04_07005</name>
</gene>
<dbReference type="Pfam" id="PF16112">
    <property type="entry name" value="DUF4830"/>
    <property type="match status" value="1"/>
</dbReference>
<comment type="caution">
    <text evidence="3">The sequence shown here is derived from an EMBL/GenBank/DDBJ whole genome shotgun (WGS) entry which is preliminary data.</text>
</comment>